<keyword evidence="10" id="KW-1038">Host endoplasmic reticulum</keyword>
<sequence length="67" mass="7356">MPPLWVTALIGFLLCLMTVVYIDSIRVVPSDCLIVITKSSITIRSCKQIPDLSVLKTFNLSGVDCTL</sequence>
<comment type="function">
    <text evidence="11">Plays a role in viral cell-to-cell propagation, by facilitating genome transport to neighboring plant cells through plasmosdesmata. May induce the formation of granular vesicles derived from the Endoplasmic reticulum, which align on actin filaments.</text>
</comment>
<dbReference type="GO" id="GO:0044167">
    <property type="term" value="C:host cell endoplasmic reticulum membrane"/>
    <property type="evidence" value="ECO:0007669"/>
    <property type="project" value="UniProtKB-SubCell"/>
</dbReference>
<evidence type="ECO:0000256" key="8">
    <source>
        <dbReference type="ARBA" id="ARBA00023031"/>
    </source>
</evidence>
<evidence type="ECO:0000256" key="4">
    <source>
        <dbReference type="ARBA" id="ARBA00022448"/>
    </source>
</evidence>
<keyword evidence="9" id="KW-0472">Membrane</keyword>
<dbReference type="GO" id="GO:0046740">
    <property type="term" value="P:transport of virus in host, cell to cell"/>
    <property type="evidence" value="ECO:0007669"/>
    <property type="project" value="UniProtKB-KW"/>
</dbReference>
<evidence type="ECO:0000256" key="2">
    <source>
        <dbReference type="ARBA" id="ARBA00010355"/>
    </source>
</evidence>
<dbReference type="EMBL" id="KP115606">
    <property type="protein sequence ID" value="AJS10761.1"/>
    <property type="molecule type" value="Genomic_RNA"/>
</dbReference>
<keyword evidence="5" id="KW-0812">Transmembrane</keyword>
<dbReference type="InterPro" id="IPR003411">
    <property type="entry name" value="TGBp3"/>
</dbReference>
<evidence type="ECO:0000256" key="6">
    <source>
        <dbReference type="ARBA" id="ARBA00022870"/>
    </source>
</evidence>
<reference evidence="14" key="1">
    <citation type="submission" date="2014-11" db="EMBL/GenBank/DDBJ databases">
        <title>Complete genome sequences of Sweet potato chlorotic fleck virus isolates from Korea.</title>
        <authorList>
            <person name="Kwak H.R."/>
            <person name="Kim M.K."/>
            <person name="Seo J.K."/>
            <person name="Kim J.S."/>
            <person name="Choi H.S."/>
        </authorList>
    </citation>
    <scope>NUCLEOTIDE SEQUENCE</scope>
    <source>
        <strain evidence="14">SC20</strain>
    </source>
</reference>
<accession>A0A0D3RLK0</accession>
<keyword evidence="4" id="KW-0813">Transport</keyword>
<keyword evidence="7" id="KW-1133">Transmembrane helix</keyword>
<evidence type="ECO:0000256" key="7">
    <source>
        <dbReference type="ARBA" id="ARBA00022989"/>
    </source>
</evidence>
<keyword evidence="6" id="KW-1043">Host membrane</keyword>
<comment type="subcellular location">
    <subcellularLocation>
        <location evidence="1">Host endoplasmic reticulum membrane</location>
    </subcellularLocation>
</comment>
<dbReference type="Pfam" id="PF02495">
    <property type="entry name" value="TGBp3"/>
    <property type="match status" value="1"/>
</dbReference>
<evidence type="ECO:0000256" key="1">
    <source>
        <dbReference type="ARBA" id="ARBA00004625"/>
    </source>
</evidence>
<evidence type="ECO:0000313" key="14">
    <source>
        <dbReference type="EMBL" id="AJS10761.1"/>
    </source>
</evidence>
<protein>
    <recommendedName>
        <fullName evidence="3">Movement protein TGBp3</fullName>
    </recommendedName>
    <alternativeName>
        <fullName evidence="12">7 kDa protein</fullName>
    </alternativeName>
    <alternativeName>
        <fullName evidence="13">Triple gene block 3 protein</fullName>
    </alternativeName>
</protein>
<name>A0A0D3RLK0_9VIRU</name>
<evidence type="ECO:0000256" key="9">
    <source>
        <dbReference type="ARBA" id="ARBA00023136"/>
    </source>
</evidence>
<evidence type="ECO:0000256" key="13">
    <source>
        <dbReference type="ARBA" id="ARBA00033148"/>
    </source>
</evidence>
<evidence type="ECO:0000256" key="10">
    <source>
        <dbReference type="ARBA" id="ARBA00023184"/>
    </source>
</evidence>
<evidence type="ECO:0000256" key="11">
    <source>
        <dbReference type="ARBA" id="ARBA00025270"/>
    </source>
</evidence>
<proteinExistence type="inferred from homology"/>
<keyword evidence="8" id="KW-0916">Viral movement protein</keyword>
<evidence type="ECO:0000256" key="12">
    <source>
        <dbReference type="ARBA" id="ARBA00030266"/>
    </source>
</evidence>
<evidence type="ECO:0000256" key="5">
    <source>
        <dbReference type="ARBA" id="ARBA00022692"/>
    </source>
</evidence>
<comment type="similarity">
    <text evidence="2">Belongs to the Tymovirales TGBp3 protein family.</text>
</comment>
<evidence type="ECO:0000256" key="3">
    <source>
        <dbReference type="ARBA" id="ARBA00013812"/>
    </source>
</evidence>
<organism evidence="14">
    <name type="scientific">Sweet potato chlorotic fleck virus</name>
    <dbReference type="NCBI Taxonomy" id="263004"/>
    <lineage>
        <taxon>Viruses</taxon>
        <taxon>Riboviria</taxon>
        <taxon>Orthornavirae</taxon>
        <taxon>Kitrinoviricota</taxon>
        <taxon>Alsuviricetes</taxon>
        <taxon>Tymovirales</taxon>
        <taxon>Betaflexiviridae</taxon>
        <taxon>Quinvirinae</taxon>
        <taxon>Carlavirus</taxon>
        <taxon>Carlavirus chloroipomoeae</taxon>
    </lineage>
</organism>